<dbReference type="Gene3D" id="3.30.420.40">
    <property type="match status" value="1"/>
</dbReference>
<dbReference type="AlphaFoldDB" id="A0A6J4V5A9"/>
<dbReference type="InterPro" id="IPR003695">
    <property type="entry name" value="Ppx_GppA_N"/>
</dbReference>
<dbReference type="EMBL" id="CADCWE010000267">
    <property type="protein sequence ID" value="CAA9565748.1"/>
    <property type="molecule type" value="Genomic_DNA"/>
</dbReference>
<reference evidence="2" key="1">
    <citation type="submission" date="2020-02" db="EMBL/GenBank/DDBJ databases">
        <authorList>
            <person name="Meier V. D."/>
        </authorList>
    </citation>
    <scope>NUCLEOTIDE SEQUENCE</scope>
    <source>
        <strain evidence="2">AVDCRST_MAG73</strain>
    </source>
</reference>
<dbReference type="InterPro" id="IPR043129">
    <property type="entry name" value="ATPase_NBD"/>
</dbReference>
<sequence length="313" mass="31920">MDELRMNETPPPVVAAVDIGSNSVKMTVARRGPNGGLDELGGASEPVRLGAGVDATGRLDDDRVERAIATLLRFAKEARALGATRLVGVATEATRVAANGPAFLDRVGTETGWTIRSISGDAEAALSFRGIATETDLRGEVVVADIGGGSTETVVARDGAILSATSIPLGSGRLTDRLVPEDPPTAAAIAACRAAAGERIAALDLPPATSSRLVVVGGTGEYLLRLVGDAVPATVGVPSIDAALERLGDMSSDQLAEAIGIPAARARVLPAGVAIIRAFADRVQPARVEIARSGIRTGLLLDALDDAAKDRGD</sequence>
<organism evidence="2">
    <name type="scientific">uncultured Thermomicrobiales bacterium</name>
    <dbReference type="NCBI Taxonomy" id="1645740"/>
    <lineage>
        <taxon>Bacteria</taxon>
        <taxon>Pseudomonadati</taxon>
        <taxon>Thermomicrobiota</taxon>
        <taxon>Thermomicrobia</taxon>
        <taxon>Thermomicrobiales</taxon>
        <taxon>environmental samples</taxon>
    </lineage>
</organism>
<keyword evidence="2" id="KW-0378">Hydrolase</keyword>
<name>A0A6J4V5A9_9BACT</name>
<proteinExistence type="predicted"/>
<dbReference type="CDD" id="cd24054">
    <property type="entry name" value="ASKHA_NBD_AaPPX-GppA_MtPPX2-like"/>
    <property type="match status" value="1"/>
</dbReference>
<accession>A0A6J4V5A9</accession>
<evidence type="ECO:0000313" key="2">
    <source>
        <dbReference type="EMBL" id="CAA9565748.1"/>
    </source>
</evidence>
<dbReference type="EC" id="3.6.1.11" evidence="2"/>
<protein>
    <submittedName>
        <fullName evidence="2">Exopolyphosphatase</fullName>
        <ecNumber evidence="2">3.6.1.11</ecNumber>
    </submittedName>
</protein>
<dbReference type="PANTHER" id="PTHR30005:SF0">
    <property type="entry name" value="RETROGRADE REGULATION PROTEIN 2"/>
    <property type="match status" value="1"/>
</dbReference>
<dbReference type="GO" id="GO:0004309">
    <property type="term" value="F:exopolyphosphatase activity"/>
    <property type="evidence" value="ECO:0007669"/>
    <property type="project" value="UniProtKB-EC"/>
</dbReference>
<dbReference type="PANTHER" id="PTHR30005">
    <property type="entry name" value="EXOPOLYPHOSPHATASE"/>
    <property type="match status" value="1"/>
</dbReference>
<dbReference type="SUPFAM" id="SSF53067">
    <property type="entry name" value="Actin-like ATPase domain"/>
    <property type="match status" value="2"/>
</dbReference>
<dbReference type="InterPro" id="IPR050273">
    <property type="entry name" value="GppA/Ppx_hydrolase"/>
</dbReference>
<dbReference type="Gene3D" id="3.30.420.150">
    <property type="entry name" value="Exopolyphosphatase. Domain 2"/>
    <property type="match status" value="1"/>
</dbReference>
<feature type="domain" description="Ppx/GppA phosphatase N-terminal" evidence="1">
    <location>
        <begin position="40"/>
        <end position="305"/>
    </location>
</feature>
<dbReference type="Pfam" id="PF02541">
    <property type="entry name" value="Ppx-GppA"/>
    <property type="match status" value="1"/>
</dbReference>
<evidence type="ECO:0000259" key="1">
    <source>
        <dbReference type="Pfam" id="PF02541"/>
    </source>
</evidence>
<gene>
    <name evidence="2" type="ORF">AVDCRST_MAG73-4140</name>
</gene>